<proteinExistence type="predicted"/>
<organism evidence="1">
    <name type="scientific">Siphoviridae sp. ctNHj22</name>
    <dbReference type="NCBI Taxonomy" id="2825468"/>
    <lineage>
        <taxon>Viruses</taxon>
        <taxon>Duplodnaviria</taxon>
        <taxon>Heunggongvirae</taxon>
        <taxon>Uroviricota</taxon>
        <taxon>Caudoviricetes</taxon>
    </lineage>
</organism>
<dbReference type="EMBL" id="BK016261">
    <property type="protein sequence ID" value="DAG05563.1"/>
    <property type="molecule type" value="Genomic_DNA"/>
</dbReference>
<reference evidence="1" key="1">
    <citation type="journal article" date="2021" name="Proc. Natl. Acad. Sci. U.S.A.">
        <title>A Catalog of Tens of Thousands of Viruses from Human Metagenomes Reveals Hidden Associations with Chronic Diseases.</title>
        <authorList>
            <person name="Tisza M.J."/>
            <person name="Buck C.B."/>
        </authorList>
    </citation>
    <scope>NUCLEOTIDE SEQUENCE</scope>
    <source>
        <strain evidence="1">CtNHj22</strain>
    </source>
</reference>
<accession>A0A8S5VG23</accession>
<name>A0A8S5VG23_9CAUD</name>
<protein>
    <submittedName>
        <fullName evidence="1">Uncharacterized protein</fullName>
    </submittedName>
</protein>
<evidence type="ECO:0000313" key="1">
    <source>
        <dbReference type="EMBL" id="DAG05563.1"/>
    </source>
</evidence>
<sequence>MTAKQFITRNLRQYTNLAAKQRVYAEYTDNPLEKAAYAARASAYDIMADDMREILEDADDIN</sequence>